<evidence type="ECO:0000259" key="1">
    <source>
        <dbReference type="Pfam" id="PF08659"/>
    </source>
</evidence>
<dbReference type="InterPro" id="IPR013968">
    <property type="entry name" value="PKS_KR"/>
</dbReference>
<keyword evidence="3" id="KW-1185">Reference proteome</keyword>
<dbReference type="EMBL" id="CAJSLV010000081">
    <property type="protein sequence ID" value="CAG6397167.1"/>
    <property type="molecule type" value="Genomic_DNA"/>
</dbReference>
<dbReference type="Pfam" id="PF08659">
    <property type="entry name" value="KR"/>
    <property type="match status" value="1"/>
</dbReference>
<dbReference type="Proteomes" id="UP001152519">
    <property type="component" value="Unassembled WGS sequence"/>
</dbReference>
<dbReference type="AlphaFoldDB" id="A0A9W4DSZ2"/>
<sequence length="58" mass="6157">MSHTHRTVLVTGATDGLGRVLAHALAVHGDTLILHGRSARKDARHAQFVPRGVTPPVT</sequence>
<protein>
    <recommendedName>
        <fullName evidence="1">Ketoreductase (KR) domain-containing protein</fullName>
    </recommendedName>
</protein>
<name>A0A9W4DSZ2_9ACTN</name>
<accession>A0A9W4DSZ2</accession>
<dbReference type="RefSeq" id="WP_251496711.1">
    <property type="nucleotide sequence ID" value="NZ_CAJSLV010000081.1"/>
</dbReference>
<evidence type="ECO:0000313" key="2">
    <source>
        <dbReference type="EMBL" id="CAG6397167.1"/>
    </source>
</evidence>
<dbReference type="InterPro" id="IPR036291">
    <property type="entry name" value="NAD(P)-bd_dom_sf"/>
</dbReference>
<dbReference type="Gene3D" id="3.40.50.720">
    <property type="entry name" value="NAD(P)-binding Rossmann-like Domain"/>
    <property type="match status" value="1"/>
</dbReference>
<comment type="caution">
    <text evidence="2">The sequence shown here is derived from an EMBL/GenBank/DDBJ whole genome shotgun (WGS) entry which is preliminary data.</text>
</comment>
<organism evidence="2 3">
    <name type="scientific">Actinacidiphila cocklensis</name>
    <dbReference type="NCBI Taxonomy" id="887465"/>
    <lineage>
        <taxon>Bacteria</taxon>
        <taxon>Bacillati</taxon>
        <taxon>Actinomycetota</taxon>
        <taxon>Actinomycetes</taxon>
        <taxon>Kitasatosporales</taxon>
        <taxon>Streptomycetaceae</taxon>
        <taxon>Actinacidiphila</taxon>
    </lineage>
</organism>
<feature type="domain" description="Ketoreductase (KR)" evidence="1">
    <location>
        <begin position="7"/>
        <end position="49"/>
    </location>
</feature>
<gene>
    <name evidence="2" type="ORF">SCOCK_50216</name>
</gene>
<reference evidence="2" key="1">
    <citation type="submission" date="2021-05" db="EMBL/GenBank/DDBJ databases">
        <authorList>
            <person name="Arsene-Ploetze F."/>
        </authorList>
    </citation>
    <scope>NUCLEOTIDE SEQUENCE</scope>
    <source>
        <strain evidence="2">DSM 42138</strain>
    </source>
</reference>
<proteinExistence type="predicted"/>
<dbReference type="SUPFAM" id="SSF51735">
    <property type="entry name" value="NAD(P)-binding Rossmann-fold domains"/>
    <property type="match status" value="1"/>
</dbReference>
<evidence type="ECO:0000313" key="3">
    <source>
        <dbReference type="Proteomes" id="UP001152519"/>
    </source>
</evidence>